<keyword evidence="3" id="KW-0472">Membrane</keyword>
<feature type="transmembrane region" description="Helical" evidence="3">
    <location>
        <begin position="444"/>
        <end position="466"/>
    </location>
</feature>
<comment type="caution">
    <text evidence="4">The sequence shown here is derived from an EMBL/GenBank/DDBJ whole genome shotgun (WGS) entry which is preliminary data.</text>
</comment>
<gene>
    <name evidence="4" type="ORF">PYX00_011642</name>
</gene>
<feature type="transmembrane region" description="Helical" evidence="3">
    <location>
        <begin position="478"/>
        <end position="499"/>
    </location>
</feature>
<reference evidence="4" key="1">
    <citation type="journal article" date="2024" name="Gigascience">
        <title>Chromosome-level genome of the poultry shaft louse Menopon gallinae provides insight into the host-switching and adaptive evolution of parasitic lice.</title>
        <authorList>
            <person name="Xu Y."/>
            <person name="Ma L."/>
            <person name="Liu S."/>
            <person name="Liang Y."/>
            <person name="Liu Q."/>
            <person name="He Z."/>
            <person name="Tian L."/>
            <person name="Duan Y."/>
            <person name="Cai W."/>
            <person name="Li H."/>
            <person name="Song F."/>
        </authorList>
    </citation>
    <scope>NUCLEOTIDE SEQUENCE</scope>
    <source>
        <strain evidence="4">Cailab_2023a</strain>
    </source>
</reference>
<dbReference type="InterPro" id="IPR031539">
    <property type="entry name" value="DUF5090"/>
</dbReference>
<protein>
    <submittedName>
        <fullName evidence="4">Uncharacterized protein</fullName>
    </submittedName>
</protein>
<feature type="transmembrane region" description="Helical" evidence="3">
    <location>
        <begin position="416"/>
        <end position="438"/>
    </location>
</feature>
<dbReference type="InterPro" id="IPR016024">
    <property type="entry name" value="ARM-type_fold"/>
</dbReference>
<dbReference type="InterPro" id="IPR011989">
    <property type="entry name" value="ARM-like"/>
</dbReference>
<keyword evidence="3" id="KW-0812">Transmembrane</keyword>
<proteinExistence type="predicted"/>
<dbReference type="PROSITE" id="PS50302">
    <property type="entry name" value="PUM"/>
    <property type="match status" value="1"/>
</dbReference>
<feature type="repeat" description="Pumilio" evidence="2">
    <location>
        <begin position="284"/>
        <end position="320"/>
    </location>
</feature>
<dbReference type="SUPFAM" id="SSF48371">
    <property type="entry name" value="ARM repeat"/>
    <property type="match status" value="1"/>
</dbReference>
<keyword evidence="1" id="KW-0677">Repeat</keyword>
<accession>A0AAW2H835</accession>
<name>A0AAW2H835_9NEOP</name>
<dbReference type="AlphaFoldDB" id="A0AAW2H835"/>
<evidence type="ECO:0000313" key="4">
    <source>
        <dbReference type="EMBL" id="KAL0265925.1"/>
    </source>
</evidence>
<evidence type="ECO:0000256" key="3">
    <source>
        <dbReference type="SAM" id="Phobius"/>
    </source>
</evidence>
<sequence>MNRFGVIEKPTDILRLELPVDVELCRTEKAGAPDRGRRALILDMHAAGGGGARAASAGKCPGRERTIDFAQEGCVLEQDAVHYGGPPDLPRPKGHGPFRDTALLRRIRRETTIVSSSVLCNAVYLFFWSVSDAIAFYRENKDSYQIRFTKRYLYEEERCQNGQDAEQPEVHHTPCEDFAKRDADRLRGVWRLVEAGLAPMVHGHAGTGGHVHSQFNERILFFSSMSKLFAPAELKKIEGMFRAGKASAVLANAKELCVGAQSNIMMQGVLRSLSSEQLLDFIHRLGDDIGPISATKYGAYVVQTVLELAKCGEIRSTITEYFARDFIIKAGGAGMNKINTDVAKQKLNEADKQVKGNIQNIERTTVGKKIPKEIGNVTFFDLLKCTWVAVLILDLAIVLILDARQAGTKWFSKYPMIIIELLFLVVGMLADFAMFAVFMSSLSYMFKFVFCIKMVKSVLVILVLVISSTGTLMHIFSGVFGILILILDFLFVYYLSIYFDRLESDEYDDYGIPAAKDKDGV</sequence>
<dbReference type="Pfam" id="PF17009">
    <property type="entry name" value="DUF5090"/>
    <property type="match status" value="1"/>
</dbReference>
<feature type="transmembrane region" description="Helical" evidence="3">
    <location>
        <begin position="386"/>
        <end position="404"/>
    </location>
</feature>
<dbReference type="Gene3D" id="1.25.10.10">
    <property type="entry name" value="Leucine-rich Repeat Variant"/>
    <property type="match status" value="1"/>
</dbReference>
<dbReference type="EMBL" id="JARGDH010000006">
    <property type="protein sequence ID" value="KAL0265925.1"/>
    <property type="molecule type" value="Genomic_DNA"/>
</dbReference>
<evidence type="ECO:0000256" key="2">
    <source>
        <dbReference type="PROSITE-ProRule" id="PRU00317"/>
    </source>
</evidence>
<organism evidence="4">
    <name type="scientific">Menopon gallinae</name>
    <name type="common">poultry shaft louse</name>
    <dbReference type="NCBI Taxonomy" id="328185"/>
    <lineage>
        <taxon>Eukaryota</taxon>
        <taxon>Metazoa</taxon>
        <taxon>Ecdysozoa</taxon>
        <taxon>Arthropoda</taxon>
        <taxon>Hexapoda</taxon>
        <taxon>Insecta</taxon>
        <taxon>Pterygota</taxon>
        <taxon>Neoptera</taxon>
        <taxon>Paraneoptera</taxon>
        <taxon>Psocodea</taxon>
        <taxon>Troctomorpha</taxon>
        <taxon>Phthiraptera</taxon>
        <taxon>Amblycera</taxon>
        <taxon>Menoponidae</taxon>
        <taxon>Menopon</taxon>
    </lineage>
</organism>
<dbReference type="InterPro" id="IPR001313">
    <property type="entry name" value="Pumilio_RNA-bd_rpt"/>
</dbReference>
<keyword evidence="3" id="KW-1133">Transmembrane helix</keyword>
<dbReference type="GO" id="GO:0003723">
    <property type="term" value="F:RNA binding"/>
    <property type="evidence" value="ECO:0007669"/>
    <property type="project" value="InterPro"/>
</dbReference>
<evidence type="ECO:0000256" key="1">
    <source>
        <dbReference type="ARBA" id="ARBA00022737"/>
    </source>
</evidence>